<feature type="region of interest" description="Disordered" evidence="1">
    <location>
        <begin position="436"/>
        <end position="467"/>
    </location>
</feature>
<feature type="domain" description="F-box" evidence="2">
    <location>
        <begin position="2"/>
        <end position="48"/>
    </location>
</feature>
<dbReference type="InterPro" id="IPR036047">
    <property type="entry name" value="F-box-like_dom_sf"/>
</dbReference>
<dbReference type="SUPFAM" id="SSF81383">
    <property type="entry name" value="F-box domain"/>
    <property type="match status" value="1"/>
</dbReference>
<feature type="compositionally biased region" description="Acidic residues" evidence="1">
    <location>
        <begin position="441"/>
        <end position="458"/>
    </location>
</feature>
<evidence type="ECO:0000259" key="2">
    <source>
        <dbReference type="PROSITE" id="PS50181"/>
    </source>
</evidence>
<reference evidence="3 4" key="1">
    <citation type="journal article" date="2016" name="Proc. Natl. Acad. Sci. U.S.A.">
        <title>Comparative genomics of biotechnologically important yeasts.</title>
        <authorList>
            <person name="Riley R."/>
            <person name="Haridas S."/>
            <person name="Wolfe K.H."/>
            <person name="Lopes M.R."/>
            <person name="Hittinger C.T."/>
            <person name="Goeker M."/>
            <person name="Salamov A.A."/>
            <person name="Wisecaver J.H."/>
            <person name="Long T.M."/>
            <person name="Calvey C.H."/>
            <person name="Aerts A.L."/>
            <person name="Barry K.W."/>
            <person name="Choi C."/>
            <person name="Clum A."/>
            <person name="Coughlan A.Y."/>
            <person name="Deshpande S."/>
            <person name="Douglass A.P."/>
            <person name="Hanson S.J."/>
            <person name="Klenk H.-P."/>
            <person name="LaButti K.M."/>
            <person name="Lapidus A."/>
            <person name="Lindquist E.A."/>
            <person name="Lipzen A.M."/>
            <person name="Meier-Kolthoff J.P."/>
            <person name="Ohm R.A."/>
            <person name="Otillar R.P."/>
            <person name="Pangilinan J.L."/>
            <person name="Peng Y."/>
            <person name="Rokas A."/>
            <person name="Rosa C.A."/>
            <person name="Scheuner C."/>
            <person name="Sibirny A.A."/>
            <person name="Slot J.C."/>
            <person name="Stielow J.B."/>
            <person name="Sun H."/>
            <person name="Kurtzman C.P."/>
            <person name="Blackwell M."/>
            <person name="Grigoriev I.V."/>
            <person name="Jeffries T.W."/>
        </authorList>
    </citation>
    <scope>NUCLEOTIDE SEQUENCE [LARGE SCALE GENOMIC DNA]</scope>
    <source>
        <strain evidence="3 4">NRRL Y-11557</strain>
    </source>
</reference>
<dbReference type="InterPro" id="IPR011044">
    <property type="entry name" value="Quino_amine_DH_bsu"/>
</dbReference>
<dbReference type="EMBL" id="KV454302">
    <property type="protein sequence ID" value="ODQ69847.1"/>
    <property type="molecule type" value="Genomic_DNA"/>
</dbReference>
<gene>
    <name evidence="3" type="ORF">LIPSTDRAFT_6509</name>
</gene>
<dbReference type="Proteomes" id="UP000094385">
    <property type="component" value="Unassembled WGS sequence"/>
</dbReference>
<dbReference type="Pfam" id="PF12937">
    <property type="entry name" value="F-box-like"/>
    <property type="match status" value="1"/>
</dbReference>
<evidence type="ECO:0000256" key="1">
    <source>
        <dbReference type="SAM" id="MobiDB-lite"/>
    </source>
</evidence>
<dbReference type="PROSITE" id="PS50181">
    <property type="entry name" value="FBOX"/>
    <property type="match status" value="1"/>
</dbReference>
<dbReference type="OrthoDB" id="4084196at2759"/>
<dbReference type="AlphaFoldDB" id="A0A1E3PYG2"/>
<dbReference type="InterPro" id="IPR001810">
    <property type="entry name" value="F-box_dom"/>
</dbReference>
<protein>
    <recommendedName>
        <fullName evidence="2">F-box domain-containing protein</fullName>
    </recommendedName>
</protein>
<evidence type="ECO:0000313" key="4">
    <source>
        <dbReference type="Proteomes" id="UP000094385"/>
    </source>
</evidence>
<dbReference type="SMART" id="SM00256">
    <property type="entry name" value="FBOX"/>
    <property type="match status" value="1"/>
</dbReference>
<dbReference type="SUPFAM" id="SSF50969">
    <property type="entry name" value="YVTN repeat-like/Quinoprotein amine dehydrogenase"/>
    <property type="match status" value="1"/>
</dbReference>
<organism evidence="3 4">
    <name type="scientific">Lipomyces starkeyi NRRL Y-11557</name>
    <dbReference type="NCBI Taxonomy" id="675824"/>
    <lineage>
        <taxon>Eukaryota</taxon>
        <taxon>Fungi</taxon>
        <taxon>Dikarya</taxon>
        <taxon>Ascomycota</taxon>
        <taxon>Saccharomycotina</taxon>
        <taxon>Lipomycetes</taxon>
        <taxon>Lipomycetales</taxon>
        <taxon>Lipomycetaceae</taxon>
        <taxon>Lipomyces</taxon>
    </lineage>
</organism>
<keyword evidence="4" id="KW-1185">Reference proteome</keyword>
<name>A0A1E3PYG2_LIPST</name>
<sequence length="635" mass="71771">MGITIHDFPDETLLAVFSWLGSHCFLNVSQVCSRWYQLTRVDHILARHIRNHLCETLQEQEYLDIIRNDDSVSTASTSWPKSAIRGSWPYYLYLYMLRRKLVAMELYPKYRINCSDMTRAHPHFECSTFSADGTLYVAVYRDGRTLPTPLRIIRVYNLAESFPRLFHSFVFTADTDRAATDVVLSRDVQALAIAFNIGYVEVYKLRLAGYKCAFTQSPNQSPTSTPQEDITSSICERVYSKQFPSSIHSLAVSSGIEMLVLGCRRLGGLTIINLSSGVELDVPHYRLDLEIGLQAKDEALCLRGWNETIVMRSFDEEAWGEKENIWSYFEEVLTNMESTCVQLEEAVSLSGRHFFVGTKITREGNTNWQLGNEEEEWEGNGAADDNVTDIEDELNADDSDAEAGGATWTDATLHNASAATWPITFAHENSSSENLANAADGVDDAPTDSSEDVSETEFELPTTENHQVRLYYMPDDDEDDFPNNGLIRDADEEDVRASKILARCRGAYRVALNDDTSRLLVAQPGTLRLFSLGNDYLNGISSYCLTRTDNEDLSVINRYMNLIIEKELKDRREPMMSRQFGIDLLYKPVIDICFMTSSGIVVEYPDEIVVYELSPVPAPCINLRINLVGEIKVEV</sequence>
<dbReference type="Gene3D" id="1.20.1280.50">
    <property type="match status" value="1"/>
</dbReference>
<proteinExistence type="predicted"/>
<evidence type="ECO:0000313" key="3">
    <source>
        <dbReference type="EMBL" id="ODQ69847.1"/>
    </source>
</evidence>
<accession>A0A1E3PYG2</accession>